<dbReference type="Proteomes" id="UP001184230">
    <property type="component" value="Unassembled WGS sequence"/>
</dbReference>
<evidence type="ECO:0000256" key="5">
    <source>
        <dbReference type="ARBA" id="ARBA00022729"/>
    </source>
</evidence>
<feature type="signal peptide" evidence="11">
    <location>
        <begin position="1"/>
        <end position="28"/>
    </location>
</feature>
<dbReference type="InterPro" id="IPR014353">
    <property type="entry name" value="Membr-bd_ADH_cyt_c"/>
</dbReference>
<keyword evidence="2" id="KW-1003">Cell membrane</keyword>
<dbReference type="PANTHER" id="PTHR35008">
    <property type="entry name" value="BLL4482 PROTEIN-RELATED"/>
    <property type="match status" value="1"/>
</dbReference>
<dbReference type="Gene3D" id="1.10.760.10">
    <property type="entry name" value="Cytochrome c-like domain"/>
    <property type="match status" value="2"/>
</dbReference>
<evidence type="ECO:0000256" key="6">
    <source>
        <dbReference type="ARBA" id="ARBA00022737"/>
    </source>
</evidence>
<comment type="subcellular location">
    <subcellularLocation>
        <location evidence="1">Cell membrane</location>
    </subcellularLocation>
</comment>
<dbReference type="PROSITE" id="PS51007">
    <property type="entry name" value="CYTC"/>
    <property type="match status" value="3"/>
</dbReference>
<evidence type="ECO:0000256" key="8">
    <source>
        <dbReference type="ARBA" id="ARBA00023136"/>
    </source>
</evidence>
<dbReference type="Pfam" id="PF00034">
    <property type="entry name" value="Cytochrom_C"/>
    <property type="match status" value="2"/>
</dbReference>
<keyword evidence="3 9" id="KW-0349">Heme</keyword>
<evidence type="ECO:0000256" key="4">
    <source>
        <dbReference type="ARBA" id="ARBA00022723"/>
    </source>
</evidence>
<evidence type="ECO:0000256" key="7">
    <source>
        <dbReference type="ARBA" id="ARBA00023004"/>
    </source>
</evidence>
<dbReference type="PIRSF" id="PIRSF000018">
    <property type="entry name" value="Mb_ADH_cyt_c"/>
    <property type="match status" value="1"/>
</dbReference>
<feature type="compositionally biased region" description="Low complexity" evidence="10">
    <location>
        <begin position="304"/>
        <end position="315"/>
    </location>
</feature>
<dbReference type="InterPro" id="IPR036909">
    <property type="entry name" value="Cyt_c-like_dom_sf"/>
</dbReference>
<organism evidence="13 14">
    <name type="scientific">Variovorax soli</name>
    <dbReference type="NCBI Taxonomy" id="376815"/>
    <lineage>
        <taxon>Bacteria</taxon>
        <taxon>Pseudomonadati</taxon>
        <taxon>Pseudomonadota</taxon>
        <taxon>Betaproteobacteria</taxon>
        <taxon>Burkholderiales</taxon>
        <taxon>Comamonadaceae</taxon>
        <taxon>Variovorax</taxon>
    </lineage>
</organism>
<proteinExistence type="predicted"/>
<reference evidence="13 14" key="1">
    <citation type="submission" date="2023-07" db="EMBL/GenBank/DDBJ databases">
        <title>Sorghum-associated microbial communities from plants grown in Nebraska, USA.</title>
        <authorList>
            <person name="Schachtman D."/>
        </authorList>
    </citation>
    <scope>NUCLEOTIDE SEQUENCE [LARGE SCALE GENOMIC DNA]</scope>
    <source>
        <strain evidence="13 14">DS1781</strain>
    </source>
</reference>
<feature type="domain" description="Cytochrome c" evidence="12">
    <location>
        <begin position="322"/>
        <end position="412"/>
    </location>
</feature>
<evidence type="ECO:0000259" key="12">
    <source>
        <dbReference type="PROSITE" id="PS51007"/>
    </source>
</evidence>
<evidence type="ECO:0000256" key="10">
    <source>
        <dbReference type="SAM" id="MobiDB-lite"/>
    </source>
</evidence>
<name>A0ABU1NEQ9_9BURK</name>
<dbReference type="SUPFAM" id="SSF46626">
    <property type="entry name" value="Cytochrome c"/>
    <property type="match status" value="3"/>
</dbReference>
<protein>
    <submittedName>
        <fullName evidence="13">Mono/diheme cytochrome c family protein</fullName>
    </submittedName>
</protein>
<evidence type="ECO:0000256" key="1">
    <source>
        <dbReference type="ARBA" id="ARBA00004236"/>
    </source>
</evidence>
<evidence type="ECO:0000256" key="9">
    <source>
        <dbReference type="PROSITE-ProRule" id="PRU00433"/>
    </source>
</evidence>
<feature type="chain" id="PRO_5047021988" evidence="11">
    <location>
        <begin position="29"/>
        <end position="433"/>
    </location>
</feature>
<comment type="caution">
    <text evidence="13">The sequence shown here is derived from an EMBL/GenBank/DDBJ whole genome shotgun (WGS) entry which is preliminary data.</text>
</comment>
<keyword evidence="14" id="KW-1185">Reference proteome</keyword>
<sequence>MGARLPTDGPWRLVAAAAFAAASAIVQAQQAAADADVARGAYLARIGGCAGCHTAPKGGAPFAGGRVVPSPIGGIFSTNITPDRQHGIGDYELQDFERALRAGTARGGKHLYPAMPYPSYARMSDADVRALFAYLRTAVAPVALPAPRNALPFPFDQRWILRWWKVAFVPRGAPALRPDRDAEWQRGAYLVQTVGHCGTCHTPRGLAYQELGYDDTSSRYLSGAVNDHWLSSNLRADPGAGLARIDVRDVASFLRTGHAAGLVAYGPMADEVEQSLQHLSASDAMAMARYLKSLPSQDAQGHYAAPAGSDPDAAARGQRTRDVESVGAAVYKGFCAQCHGADGAGLALAFPRLAGNPTLLSDDASSLIRLVLEGGRGPSTTDGPAPQAMPPFAGTLTDLQIAQVLSFTRTRWGNDARQVSTQDVASLRKRLRK</sequence>
<dbReference type="RefSeq" id="WP_309901687.1">
    <property type="nucleotide sequence ID" value="NZ_JAVDRF010000004.1"/>
</dbReference>
<accession>A0ABU1NEQ9</accession>
<dbReference type="InterPro" id="IPR009056">
    <property type="entry name" value="Cyt_c-like_dom"/>
</dbReference>
<evidence type="ECO:0000256" key="3">
    <source>
        <dbReference type="ARBA" id="ARBA00022617"/>
    </source>
</evidence>
<feature type="region of interest" description="Disordered" evidence="10">
    <location>
        <begin position="299"/>
        <end position="320"/>
    </location>
</feature>
<evidence type="ECO:0000256" key="11">
    <source>
        <dbReference type="SAM" id="SignalP"/>
    </source>
</evidence>
<dbReference type="EMBL" id="JAVDRF010000004">
    <property type="protein sequence ID" value="MDR6536561.1"/>
    <property type="molecule type" value="Genomic_DNA"/>
</dbReference>
<keyword evidence="8" id="KW-0472">Membrane</keyword>
<keyword evidence="7 9" id="KW-0408">Iron</keyword>
<gene>
    <name evidence="13" type="ORF">J2739_002334</name>
</gene>
<feature type="domain" description="Cytochrome c" evidence="12">
    <location>
        <begin position="35"/>
        <end position="139"/>
    </location>
</feature>
<dbReference type="PANTHER" id="PTHR35008:SF8">
    <property type="entry name" value="ALCOHOL DEHYDROGENASE CYTOCHROME C SUBUNIT"/>
    <property type="match status" value="1"/>
</dbReference>
<dbReference type="InterPro" id="IPR051459">
    <property type="entry name" value="Cytochrome_c-type_DH"/>
</dbReference>
<evidence type="ECO:0000256" key="2">
    <source>
        <dbReference type="ARBA" id="ARBA00022475"/>
    </source>
</evidence>
<evidence type="ECO:0000313" key="13">
    <source>
        <dbReference type="EMBL" id="MDR6536561.1"/>
    </source>
</evidence>
<keyword evidence="4 9" id="KW-0479">Metal-binding</keyword>
<keyword evidence="6" id="KW-0677">Repeat</keyword>
<feature type="domain" description="Cytochrome c" evidence="12">
    <location>
        <begin position="182"/>
        <end position="295"/>
    </location>
</feature>
<evidence type="ECO:0000313" key="14">
    <source>
        <dbReference type="Proteomes" id="UP001184230"/>
    </source>
</evidence>
<keyword evidence="5 11" id="KW-0732">Signal</keyword>